<evidence type="ECO:0000313" key="2">
    <source>
        <dbReference type="EMBL" id="KAG2552963.1"/>
    </source>
</evidence>
<feature type="region of interest" description="Disordered" evidence="1">
    <location>
        <begin position="1"/>
        <end position="67"/>
    </location>
</feature>
<dbReference type="Proteomes" id="UP000823388">
    <property type="component" value="Chromosome 9K"/>
</dbReference>
<reference evidence="2" key="1">
    <citation type="submission" date="2020-05" db="EMBL/GenBank/DDBJ databases">
        <title>WGS assembly of Panicum virgatum.</title>
        <authorList>
            <person name="Lovell J.T."/>
            <person name="Jenkins J."/>
            <person name="Shu S."/>
            <person name="Juenger T.E."/>
            <person name="Schmutz J."/>
        </authorList>
    </citation>
    <scope>NUCLEOTIDE SEQUENCE</scope>
    <source>
        <strain evidence="2">AP13</strain>
    </source>
</reference>
<evidence type="ECO:0000256" key="1">
    <source>
        <dbReference type="SAM" id="MobiDB-lite"/>
    </source>
</evidence>
<proteinExistence type="predicted"/>
<name>A0A8T0NUE7_PANVG</name>
<dbReference type="EMBL" id="CM029053">
    <property type="protein sequence ID" value="KAG2552963.1"/>
    <property type="molecule type" value="Genomic_DNA"/>
</dbReference>
<organism evidence="2 3">
    <name type="scientific">Panicum virgatum</name>
    <name type="common">Blackwell switchgrass</name>
    <dbReference type="NCBI Taxonomy" id="38727"/>
    <lineage>
        <taxon>Eukaryota</taxon>
        <taxon>Viridiplantae</taxon>
        <taxon>Streptophyta</taxon>
        <taxon>Embryophyta</taxon>
        <taxon>Tracheophyta</taxon>
        <taxon>Spermatophyta</taxon>
        <taxon>Magnoliopsida</taxon>
        <taxon>Liliopsida</taxon>
        <taxon>Poales</taxon>
        <taxon>Poaceae</taxon>
        <taxon>PACMAD clade</taxon>
        <taxon>Panicoideae</taxon>
        <taxon>Panicodae</taxon>
        <taxon>Paniceae</taxon>
        <taxon>Panicinae</taxon>
        <taxon>Panicum</taxon>
        <taxon>Panicum sect. Hiantes</taxon>
    </lineage>
</organism>
<protein>
    <submittedName>
        <fullName evidence="2">Uncharacterized protein</fullName>
    </submittedName>
</protein>
<sequence length="275" mass="30208">MGQQEGRISERTGPGRERDAGPRSRAECRPDGSTRRKDQRANRTRTGARCRAAQQSRVQTRTPPPPFVTVAIKKKSVEPNNPSCPRRTSIPSAPAIFLSLHKISPAIRFHRLRRTRVAPDPDASDLSAHVPPGPACSGTLAHPGGGAGPTRRDATRSPLRSTRRPGRPGPQTRSARRTRTLTRGSCFLVLPRPAASPVGPSPRLGSTRTNTERPLAPAPRRSRFPFRVPRGARDPPRKRPPPPQAPPRPYPAHHHAVRAPSPVSWPARPPRRRRV</sequence>
<keyword evidence="3" id="KW-1185">Reference proteome</keyword>
<accession>A0A8T0NUE7</accession>
<feature type="region of interest" description="Disordered" evidence="1">
    <location>
        <begin position="119"/>
        <end position="275"/>
    </location>
</feature>
<feature type="compositionally biased region" description="Pro residues" evidence="1">
    <location>
        <begin position="241"/>
        <end position="250"/>
    </location>
</feature>
<evidence type="ECO:0000313" key="3">
    <source>
        <dbReference type="Proteomes" id="UP000823388"/>
    </source>
</evidence>
<gene>
    <name evidence="2" type="ORF">PVAP13_9KG492800</name>
</gene>
<comment type="caution">
    <text evidence="2">The sequence shown here is derived from an EMBL/GenBank/DDBJ whole genome shotgun (WGS) entry which is preliminary data.</text>
</comment>
<feature type="compositionally biased region" description="Basic and acidic residues" evidence="1">
    <location>
        <begin position="7"/>
        <end position="41"/>
    </location>
</feature>
<feature type="compositionally biased region" description="Low complexity" evidence="1">
    <location>
        <begin position="213"/>
        <end position="229"/>
    </location>
</feature>
<dbReference type="AlphaFoldDB" id="A0A8T0NUE7"/>